<protein>
    <submittedName>
        <fullName evidence="1">Uncharacterized protein</fullName>
    </submittedName>
</protein>
<sequence>MSGLECPVFKAVIQECTVRAWAVNESLIIHVYWGDKFITCFAKYYTYFAGVHMSSETILSIIWQMLAHRQNDCFNLFFDRIKTLCDKIKRNTAAYIIQHAWKTYLIRTQIAQIFGADIADIVIRHTKRCTINLGKNSAR</sequence>
<gene>
    <name evidence="1" type="ORF">TetV_402</name>
</gene>
<evidence type="ECO:0000313" key="2">
    <source>
        <dbReference type="Proteomes" id="UP000244773"/>
    </source>
</evidence>
<evidence type="ECO:0000313" key="1">
    <source>
        <dbReference type="EMBL" id="AUF82484.1"/>
    </source>
</evidence>
<dbReference type="EMBL" id="KY322437">
    <property type="protein sequence ID" value="AUF82484.1"/>
    <property type="molecule type" value="Genomic_DNA"/>
</dbReference>
<keyword evidence="2" id="KW-1185">Reference proteome</keyword>
<accession>A0A2P0VNL1</accession>
<dbReference type="Proteomes" id="UP000244773">
    <property type="component" value="Segment"/>
</dbReference>
<proteinExistence type="predicted"/>
<reference evidence="1" key="1">
    <citation type="journal article" date="2018" name="Virology">
        <title>A giant virus infecting green algae encodes key fermentation genes.</title>
        <authorList>
            <person name="Schvarcz C.R."/>
            <person name="Steward G.F."/>
        </authorList>
    </citation>
    <scope>NUCLEOTIDE SEQUENCE [LARGE SCALE GENOMIC DNA]</scope>
</reference>
<name>A0A2P0VNL1_9VIRU</name>
<organism evidence="1">
    <name type="scientific">Tetraselmis virus 1</name>
    <dbReference type="NCBI Taxonomy" id="2060617"/>
    <lineage>
        <taxon>Viruses</taxon>
        <taxon>Varidnaviria</taxon>
        <taxon>Bamfordvirae</taxon>
        <taxon>Nucleocytoviricota</taxon>
        <taxon>Megaviricetes</taxon>
        <taxon>Imitervirales</taxon>
        <taxon>Allomimiviridae</taxon>
        <taxon>Oceanusvirus</taxon>
        <taxon>Oceanusvirus kaneohense</taxon>
    </lineage>
</organism>